<protein>
    <submittedName>
        <fullName evidence="2">Uncharacterized protein</fullName>
    </submittedName>
</protein>
<organism evidence="2 3">
    <name type="scientific">Bombardia bombarda</name>
    <dbReference type="NCBI Taxonomy" id="252184"/>
    <lineage>
        <taxon>Eukaryota</taxon>
        <taxon>Fungi</taxon>
        <taxon>Dikarya</taxon>
        <taxon>Ascomycota</taxon>
        <taxon>Pezizomycotina</taxon>
        <taxon>Sordariomycetes</taxon>
        <taxon>Sordariomycetidae</taxon>
        <taxon>Sordariales</taxon>
        <taxon>Lasiosphaeriaceae</taxon>
        <taxon>Bombardia</taxon>
    </lineage>
</organism>
<dbReference type="EMBL" id="JAULSR010000002">
    <property type="protein sequence ID" value="KAK0630810.1"/>
    <property type="molecule type" value="Genomic_DNA"/>
</dbReference>
<evidence type="ECO:0000313" key="3">
    <source>
        <dbReference type="Proteomes" id="UP001174934"/>
    </source>
</evidence>
<feature type="region of interest" description="Disordered" evidence="1">
    <location>
        <begin position="1"/>
        <end position="51"/>
    </location>
</feature>
<dbReference type="AlphaFoldDB" id="A0AA39XCP4"/>
<proteinExistence type="predicted"/>
<evidence type="ECO:0000313" key="2">
    <source>
        <dbReference type="EMBL" id="KAK0630810.1"/>
    </source>
</evidence>
<reference evidence="2" key="1">
    <citation type="submission" date="2023-06" db="EMBL/GenBank/DDBJ databases">
        <title>Genome-scale phylogeny and comparative genomics of the fungal order Sordariales.</title>
        <authorList>
            <consortium name="Lawrence Berkeley National Laboratory"/>
            <person name="Hensen N."/>
            <person name="Bonometti L."/>
            <person name="Westerberg I."/>
            <person name="Brannstrom I.O."/>
            <person name="Guillou S."/>
            <person name="Cros-Aarteil S."/>
            <person name="Calhoun S."/>
            <person name="Haridas S."/>
            <person name="Kuo A."/>
            <person name="Mondo S."/>
            <person name="Pangilinan J."/>
            <person name="Riley R."/>
            <person name="LaButti K."/>
            <person name="Andreopoulos B."/>
            <person name="Lipzen A."/>
            <person name="Chen C."/>
            <person name="Yanf M."/>
            <person name="Daum C."/>
            <person name="Ng V."/>
            <person name="Clum A."/>
            <person name="Steindorff A."/>
            <person name="Ohm R."/>
            <person name="Martin F."/>
            <person name="Silar P."/>
            <person name="Natvig D."/>
            <person name="Lalanne C."/>
            <person name="Gautier V."/>
            <person name="Ament-velasquez S.L."/>
            <person name="Kruys A."/>
            <person name="Hutchinson M.I."/>
            <person name="Powell A.J."/>
            <person name="Barry K."/>
            <person name="Miller A.N."/>
            <person name="Grigoriev I.V."/>
            <person name="Debuchy R."/>
            <person name="Gladieux P."/>
            <person name="Thoren M.H."/>
            <person name="Johannesson H."/>
        </authorList>
    </citation>
    <scope>NUCLEOTIDE SEQUENCE</scope>
    <source>
        <strain evidence="2">SMH3391-2</strain>
    </source>
</reference>
<evidence type="ECO:0000256" key="1">
    <source>
        <dbReference type="SAM" id="MobiDB-lite"/>
    </source>
</evidence>
<accession>A0AA39XCP4</accession>
<comment type="caution">
    <text evidence="2">The sequence shown here is derived from an EMBL/GenBank/DDBJ whole genome shotgun (WGS) entry which is preliminary data.</text>
</comment>
<sequence>MVRAKIPPHIKTFVSESTSDTRRRSRTRPLQKRNQENFPPSPDAPLLNPRAPRATPRRIVHAAAVDHVSGSSLPAETQSASLSLLQSTHSPGRRSYRYSHWGASVGDVLNFAADPCVIAATPGVQRRISRFYPQITAQAAARVMYSDHYRLLAVRSLCLASSSHIFMVLSFFCRYHHDGCLSVEGRMSPIRSILWSADSSNAGLRLQ</sequence>
<dbReference type="Proteomes" id="UP001174934">
    <property type="component" value="Unassembled WGS sequence"/>
</dbReference>
<name>A0AA39XCP4_9PEZI</name>
<keyword evidence="3" id="KW-1185">Reference proteome</keyword>
<gene>
    <name evidence="2" type="ORF">B0T17DRAFT_232150</name>
</gene>